<proteinExistence type="predicted"/>
<reference evidence="2" key="1">
    <citation type="submission" date="2019-10" db="EMBL/GenBank/DDBJ databases">
        <title>Draft genome sequence of Panacibacter sp. KCS-6.</title>
        <authorList>
            <person name="Yim K.J."/>
        </authorList>
    </citation>
    <scope>NUCLEOTIDE SEQUENCE</scope>
    <source>
        <strain evidence="2">KCS-6</strain>
    </source>
</reference>
<organism evidence="2 3">
    <name type="scientific">Limnovirga soli</name>
    <dbReference type="NCBI Taxonomy" id="2656915"/>
    <lineage>
        <taxon>Bacteria</taxon>
        <taxon>Pseudomonadati</taxon>
        <taxon>Bacteroidota</taxon>
        <taxon>Chitinophagia</taxon>
        <taxon>Chitinophagales</taxon>
        <taxon>Chitinophagaceae</taxon>
        <taxon>Limnovirga</taxon>
    </lineage>
</organism>
<evidence type="ECO:0000259" key="1">
    <source>
        <dbReference type="Pfam" id="PF13810"/>
    </source>
</evidence>
<sequence length="428" mass="47812">MRRKDAVYITKSLANKMYFEKRLHMKTNVGFYVLVVAIMAGCTQNAQHSEEATAAGGYDEYSASRLVTKPVAAWSEMLRHDTGWIGADGIYCTSLNGVDKPGQLNANSETMFWFSDCILGNIDTQADTLNGAWQMMNNSIAYFTGDEPNPNKITYHWRKDSTGKPISMFEPHTAKAQPGNYYWLGDGFLNHAMDSTLYIFAYLIRNIPGSIYPFEDIGVSLIALPKGSRPPFANQQQFDTPLFFTDAKGKTVFGICVLPNTKGAGAPKPDGYVYVYGVRGLSKELLVARVPDNAFEDFTAWRFWDGMGWNTDMHSCAALTDNISNEMSVSFMPDGRVIAAYQLKTSATSVVVAAGATPWGPFQPAKKVWDTPETYDDLDFYTYNAKAHPSLSKPGELLISYNVNSFDFLDDIVKHPYHLRPRFISVKY</sequence>
<keyword evidence="3" id="KW-1185">Reference proteome</keyword>
<dbReference type="Pfam" id="PF13810">
    <property type="entry name" value="DUF4185"/>
    <property type="match status" value="1"/>
</dbReference>
<dbReference type="Proteomes" id="UP000598971">
    <property type="component" value="Unassembled WGS sequence"/>
</dbReference>
<comment type="caution">
    <text evidence="2">The sequence shown here is derived from an EMBL/GenBank/DDBJ whole genome shotgun (WGS) entry which is preliminary data.</text>
</comment>
<accession>A0A8J8FFR3</accession>
<protein>
    <submittedName>
        <fullName evidence="2">DUF4185 domain-containing protein</fullName>
    </submittedName>
</protein>
<dbReference type="InterPro" id="IPR025442">
    <property type="entry name" value="DUF4185"/>
</dbReference>
<feature type="domain" description="DUF4185" evidence="1">
    <location>
        <begin position="268"/>
        <end position="375"/>
    </location>
</feature>
<dbReference type="EMBL" id="WHPF01000006">
    <property type="protein sequence ID" value="NNV55822.1"/>
    <property type="molecule type" value="Genomic_DNA"/>
</dbReference>
<dbReference type="AlphaFoldDB" id="A0A8J8FFR3"/>
<gene>
    <name evidence="2" type="ORF">GD597_10155</name>
</gene>
<name>A0A8J8FFR3_9BACT</name>
<evidence type="ECO:0000313" key="3">
    <source>
        <dbReference type="Proteomes" id="UP000598971"/>
    </source>
</evidence>
<evidence type="ECO:0000313" key="2">
    <source>
        <dbReference type="EMBL" id="NNV55822.1"/>
    </source>
</evidence>